<comment type="caution">
    <text evidence="1">The sequence shown here is derived from an EMBL/GenBank/DDBJ whole genome shotgun (WGS) entry which is preliminary data.</text>
</comment>
<sequence length="182" mass="19936">MSSVSKVFRPLDKLSDLFFAIGDAIHAAGLGVSVANYEEWDGYVGDATVLIELERTSTSERQNDGRYAHSVSVTLHAVVARSRKFAALEAGNLATCLERLADLNRWGFRGLNCEVPCDLHSGPSMFQKGDDGYDAWGVTFRQVITPGLPTEEPRITSMPLVSWRLDDDSPLSEDEFAPLEGA</sequence>
<protein>
    <submittedName>
        <fullName evidence="1">Uncharacterized protein</fullName>
    </submittedName>
</protein>
<accession>A0A9P1VZV6</accession>
<evidence type="ECO:0000313" key="2">
    <source>
        <dbReference type="Proteomes" id="UP000045039"/>
    </source>
</evidence>
<proteinExistence type="predicted"/>
<name>A0A9P1VZV6_PSEAI</name>
<gene>
    <name evidence="1" type="ORF">PAERUG_P19_London_7_VIM_2_05_10_05809</name>
</gene>
<reference evidence="2" key="1">
    <citation type="submission" date="2015-06" db="EMBL/GenBank/DDBJ databases">
        <authorList>
            <person name="Radhakrishnan Rajesh"/>
            <person name="Underwood Anthony"/>
            <person name="Al-Shahib Ali"/>
        </authorList>
    </citation>
    <scope>NUCLEOTIDE SEQUENCE [LARGE SCALE GENOMIC DNA]</scope>
    <source>
        <strain evidence="2">P19_London_7_VIM_2_05_10</strain>
    </source>
</reference>
<evidence type="ECO:0000313" key="1">
    <source>
        <dbReference type="EMBL" id="CRP86406.1"/>
    </source>
</evidence>
<organism evidence="1 2">
    <name type="scientific">Pseudomonas aeruginosa</name>
    <dbReference type="NCBI Taxonomy" id="287"/>
    <lineage>
        <taxon>Bacteria</taxon>
        <taxon>Pseudomonadati</taxon>
        <taxon>Pseudomonadota</taxon>
        <taxon>Gammaproteobacteria</taxon>
        <taxon>Pseudomonadales</taxon>
        <taxon>Pseudomonadaceae</taxon>
        <taxon>Pseudomonas</taxon>
    </lineage>
</organism>
<dbReference type="RefSeq" id="WP_050397088.1">
    <property type="nucleotide sequence ID" value="NZ_CVVU01000248.1"/>
</dbReference>
<dbReference type="Proteomes" id="UP000045039">
    <property type="component" value="Unassembled WGS sequence"/>
</dbReference>
<dbReference type="EMBL" id="CVVU01000248">
    <property type="protein sequence ID" value="CRP86406.1"/>
    <property type="molecule type" value="Genomic_DNA"/>
</dbReference>
<dbReference type="AlphaFoldDB" id="A0A9P1VZV6"/>